<comment type="cofactor">
    <cofactor evidence="1 12 13 14">
        <name>pyridoxal 5'-phosphate</name>
        <dbReference type="ChEBI" id="CHEBI:597326"/>
    </cofactor>
</comment>
<dbReference type="FunFam" id="2.40.37.10:FF:000003">
    <property type="entry name" value="Diaminopimelate decarboxylase"/>
    <property type="match status" value="1"/>
</dbReference>
<evidence type="ECO:0000256" key="13">
    <source>
        <dbReference type="PIRSR" id="PIRSR600183-50"/>
    </source>
</evidence>
<dbReference type="PRINTS" id="PR01181">
    <property type="entry name" value="DAPDCRBXLASE"/>
</dbReference>
<comment type="similarity">
    <text evidence="9 12">Belongs to the Orn/Lys/Arg decarboxylase class-II family. LysA subfamily.</text>
</comment>
<dbReference type="SUPFAM" id="SSF51419">
    <property type="entry name" value="PLP-binding barrel"/>
    <property type="match status" value="1"/>
</dbReference>
<dbReference type="RefSeq" id="WP_134439144.1">
    <property type="nucleotide sequence ID" value="NZ_LXQC01000057.1"/>
</dbReference>
<feature type="binding site" evidence="12">
    <location>
        <position position="356"/>
    </location>
    <ligand>
        <name>substrate</name>
    </ligand>
</feature>
<proteinExistence type="inferred from homology"/>
<dbReference type="GO" id="GO:0030170">
    <property type="term" value="F:pyridoxal phosphate binding"/>
    <property type="evidence" value="ECO:0007669"/>
    <property type="project" value="UniProtKB-UniRule"/>
</dbReference>
<dbReference type="InterPro" id="IPR000183">
    <property type="entry name" value="Orn/DAP/Arg_de-COase"/>
</dbReference>
<dbReference type="Pfam" id="PF02784">
    <property type="entry name" value="Orn_Arg_deC_N"/>
    <property type="match status" value="1"/>
</dbReference>
<evidence type="ECO:0000256" key="7">
    <source>
        <dbReference type="ARBA" id="ARBA00050464"/>
    </source>
</evidence>
<evidence type="ECO:0000256" key="12">
    <source>
        <dbReference type="HAMAP-Rule" id="MF_02120"/>
    </source>
</evidence>
<evidence type="ECO:0000256" key="14">
    <source>
        <dbReference type="RuleBase" id="RU003738"/>
    </source>
</evidence>
<dbReference type="GO" id="GO:0009089">
    <property type="term" value="P:lysine biosynthetic process via diaminopimelate"/>
    <property type="evidence" value="ECO:0007669"/>
    <property type="project" value="UniProtKB-UniRule"/>
</dbReference>
<accession>A0A4Y8PH16</accession>
<comment type="catalytic activity">
    <reaction evidence="7 12 14">
        <text>meso-2,6-diaminopimelate + H(+) = L-lysine + CO2</text>
        <dbReference type="Rhea" id="RHEA:15101"/>
        <dbReference type="ChEBI" id="CHEBI:15378"/>
        <dbReference type="ChEBI" id="CHEBI:16526"/>
        <dbReference type="ChEBI" id="CHEBI:32551"/>
        <dbReference type="ChEBI" id="CHEBI:57791"/>
        <dbReference type="EC" id="4.1.1.20"/>
    </reaction>
</comment>
<organism evidence="17 18">
    <name type="scientific">Methylacidiphilum caldifontis</name>
    <dbReference type="NCBI Taxonomy" id="2795386"/>
    <lineage>
        <taxon>Bacteria</taxon>
        <taxon>Pseudomonadati</taxon>
        <taxon>Verrucomicrobiota</taxon>
        <taxon>Methylacidiphilae</taxon>
        <taxon>Methylacidiphilales</taxon>
        <taxon>Methylacidiphilaceae</taxon>
        <taxon>Methylacidiphilum (ex Ratnadevi et al. 2023)</taxon>
    </lineage>
</organism>
<dbReference type="EC" id="4.1.1.20" evidence="10 12"/>
<name>A0A4Y8PH16_9BACT</name>
<dbReference type="CDD" id="cd06828">
    <property type="entry name" value="PLPDE_III_DapDC"/>
    <property type="match status" value="1"/>
</dbReference>
<dbReference type="OrthoDB" id="9802241at2"/>
<dbReference type="Gene3D" id="2.40.37.10">
    <property type="entry name" value="Lyase, Ornithine Decarboxylase, Chain A, domain 1"/>
    <property type="match status" value="1"/>
</dbReference>
<feature type="binding site" evidence="12">
    <location>
        <position position="288"/>
    </location>
    <ligand>
        <name>substrate</name>
    </ligand>
</feature>
<comment type="subunit">
    <text evidence="12">Homodimer.</text>
</comment>
<feature type="active site" description="Proton donor" evidence="13">
    <location>
        <position position="355"/>
    </location>
</feature>
<evidence type="ECO:0000313" key="17">
    <source>
        <dbReference type="EMBL" id="TFE71779.1"/>
    </source>
</evidence>
<dbReference type="UniPathway" id="UPA00034">
    <property type="reaction ID" value="UER00027"/>
</dbReference>
<dbReference type="PROSITE" id="PS00878">
    <property type="entry name" value="ODR_DC_2_1"/>
    <property type="match status" value="1"/>
</dbReference>
<dbReference type="FunFam" id="3.20.20.10:FF:000003">
    <property type="entry name" value="Diaminopimelate decarboxylase"/>
    <property type="match status" value="1"/>
</dbReference>
<dbReference type="HAMAP" id="MF_02120">
    <property type="entry name" value="LysA"/>
    <property type="match status" value="1"/>
</dbReference>
<evidence type="ECO:0000256" key="1">
    <source>
        <dbReference type="ARBA" id="ARBA00001933"/>
    </source>
</evidence>
<evidence type="ECO:0000256" key="10">
    <source>
        <dbReference type="ARBA" id="ARBA00066427"/>
    </source>
</evidence>
<dbReference type="PRINTS" id="PR01179">
    <property type="entry name" value="ODADCRBXLASE"/>
</dbReference>
<evidence type="ECO:0000259" key="16">
    <source>
        <dbReference type="Pfam" id="PF02784"/>
    </source>
</evidence>
<feature type="domain" description="Orn/DAP/Arg decarboxylase 2 N-terminal" evidence="16">
    <location>
        <begin position="36"/>
        <end position="291"/>
    </location>
</feature>
<keyword evidence="18" id="KW-1185">Reference proteome</keyword>
<dbReference type="Gene3D" id="3.20.20.10">
    <property type="entry name" value="Alanine racemase"/>
    <property type="match status" value="1"/>
</dbReference>
<dbReference type="InterPro" id="IPR022644">
    <property type="entry name" value="De-COase2_N"/>
</dbReference>
<evidence type="ECO:0000256" key="4">
    <source>
        <dbReference type="ARBA" id="ARBA00022898"/>
    </source>
</evidence>
<protein>
    <recommendedName>
        <fullName evidence="11 12">Diaminopimelate decarboxylase</fullName>
        <shortName evidence="12">DAP decarboxylase</shortName>
        <shortName evidence="12">DAPDC</shortName>
        <ecNumber evidence="10 12">4.1.1.20</ecNumber>
    </recommendedName>
</protein>
<dbReference type="PANTHER" id="PTHR43727:SF2">
    <property type="entry name" value="GROUP IV DECARBOXYLASE"/>
    <property type="match status" value="1"/>
</dbReference>
<dbReference type="EMBL" id="LXQC01000057">
    <property type="protein sequence ID" value="TFE71779.1"/>
    <property type="molecule type" value="Genomic_DNA"/>
</dbReference>
<keyword evidence="2 12" id="KW-0028">Amino-acid biosynthesis</keyword>
<dbReference type="SUPFAM" id="SSF50621">
    <property type="entry name" value="Alanine racemase C-terminal domain-like"/>
    <property type="match status" value="1"/>
</dbReference>
<dbReference type="Pfam" id="PF00278">
    <property type="entry name" value="Orn_DAP_Arg_deC"/>
    <property type="match status" value="1"/>
</dbReference>
<feature type="modified residue" description="N6-(pyridoxal phosphate)lysine" evidence="12 13">
    <location>
        <position position="60"/>
    </location>
</feature>
<comment type="function">
    <text evidence="12">Specifically catalyzes the decarboxylation of meso-diaminopimelate (meso-DAP) to L-lysine.</text>
</comment>
<sequence>MHHFYYKDSELYVEDVPVRSLVERYGTPLYVYSAQTIIDHYTRFDHALEAVDHLICYAVKANSNQWILKQLVNLGSGFDLVSGGELYRVLRVGADPQKCTFAGVGKTQSEIEEAIKAGIYSFIVESEEELYQIDKIAARLSVKAPVAFRINPDVPALTHAKITTGTDLNKFGISFCQVEDILEKSLKLPNVFLKGVQIHIGSQIQSVEPFLLAIQRVIPLVEKMKKRFGAEFFDIGGGIGIVYDKALESGEHAWWQERNELLTLNRYANAIIPLIKPLGMKILVEPGRVLVGNAGILVSQVIYVKKGVSKKFVIVDAAMNDLVRPAFYEAYHQILPLKEQPNRHLEVVDVVGPVCESSDYLALDRRLPEFRSGEYLAVLSAGAYGFSMASNYNSRLRPAEVLIQGNQIQLIRKRESYSDLVTLEE</sequence>
<evidence type="ECO:0000256" key="5">
    <source>
        <dbReference type="ARBA" id="ARBA00023154"/>
    </source>
</evidence>
<comment type="pathway">
    <text evidence="8 12 14">Amino-acid biosynthesis; L-lysine biosynthesis via DAP pathway; L-lysine from DL-2,6-diaminopimelate: step 1/1.</text>
</comment>
<feature type="binding site" evidence="12">
    <location>
        <position position="384"/>
    </location>
    <ligand>
        <name>substrate</name>
    </ligand>
</feature>
<comment type="caution">
    <text evidence="17">The sequence shown here is derived from an EMBL/GenBank/DDBJ whole genome shotgun (WGS) entry which is preliminary data.</text>
</comment>
<feature type="binding site" evidence="12">
    <location>
        <position position="328"/>
    </location>
    <ligand>
        <name>substrate</name>
    </ligand>
</feature>
<feature type="binding site" evidence="12">
    <location>
        <position position="384"/>
    </location>
    <ligand>
        <name>pyridoxal 5'-phosphate</name>
        <dbReference type="ChEBI" id="CHEBI:597326"/>
    </ligand>
</feature>
<dbReference type="PANTHER" id="PTHR43727">
    <property type="entry name" value="DIAMINOPIMELATE DECARBOXYLASE"/>
    <property type="match status" value="1"/>
</dbReference>
<keyword evidence="4 12" id="KW-0663">Pyridoxal phosphate</keyword>
<evidence type="ECO:0000256" key="8">
    <source>
        <dbReference type="ARBA" id="ARBA00060643"/>
    </source>
</evidence>
<dbReference type="InterPro" id="IPR029066">
    <property type="entry name" value="PLP-binding_barrel"/>
</dbReference>
<dbReference type="Proteomes" id="UP000297713">
    <property type="component" value="Unassembled WGS sequence"/>
</dbReference>
<feature type="binding site" evidence="12">
    <location>
        <position position="238"/>
    </location>
    <ligand>
        <name>pyridoxal 5'-phosphate</name>
        <dbReference type="ChEBI" id="CHEBI:597326"/>
    </ligand>
</feature>
<feature type="domain" description="Orn/DAP/Arg decarboxylase 2 C-terminal" evidence="15">
    <location>
        <begin position="30"/>
        <end position="382"/>
    </location>
</feature>
<dbReference type="InterPro" id="IPR009006">
    <property type="entry name" value="Ala_racemase/Decarboxylase_C"/>
</dbReference>
<gene>
    <name evidence="12" type="primary">lysA</name>
    <name evidence="17" type="ORF">A7Q10_04090</name>
</gene>
<keyword evidence="6 12" id="KW-0456">Lyase</keyword>
<dbReference type="GO" id="GO:0008836">
    <property type="term" value="F:diaminopimelate decarboxylase activity"/>
    <property type="evidence" value="ECO:0007669"/>
    <property type="project" value="UniProtKB-UniRule"/>
</dbReference>
<evidence type="ECO:0000256" key="11">
    <source>
        <dbReference type="ARBA" id="ARBA00074972"/>
    </source>
</evidence>
<dbReference type="NCBIfam" id="TIGR01048">
    <property type="entry name" value="lysA"/>
    <property type="match status" value="1"/>
</dbReference>
<evidence type="ECO:0000256" key="9">
    <source>
        <dbReference type="ARBA" id="ARBA00060983"/>
    </source>
</evidence>
<evidence type="ECO:0000259" key="15">
    <source>
        <dbReference type="Pfam" id="PF00278"/>
    </source>
</evidence>
<reference evidence="17 18" key="1">
    <citation type="submission" date="2016-05" db="EMBL/GenBank/DDBJ databases">
        <title>Diversity and Homogeneity among Thermoacidophilic Verrucomicrobia Methanotrophs Linked with Geographical Origin.</title>
        <authorList>
            <person name="Erikstad H.-A."/>
            <person name="Smestad N.B."/>
            <person name="Ceballos R.M."/>
            <person name="Birkeland N.-K."/>
        </authorList>
    </citation>
    <scope>NUCLEOTIDE SEQUENCE [LARGE SCALE GENOMIC DNA]</scope>
    <source>
        <strain evidence="17 18">Phi</strain>
    </source>
</reference>
<evidence type="ECO:0000313" key="18">
    <source>
        <dbReference type="Proteomes" id="UP000297713"/>
    </source>
</evidence>
<keyword evidence="3 12" id="KW-0210">Decarboxylase</keyword>
<feature type="binding site" evidence="12">
    <location>
        <position position="324"/>
    </location>
    <ligand>
        <name>substrate</name>
    </ligand>
</feature>
<evidence type="ECO:0000256" key="3">
    <source>
        <dbReference type="ARBA" id="ARBA00022793"/>
    </source>
</evidence>
<dbReference type="InterPro" id="IPR002986">
    <property type="entry name" value="DAP_deCOOHase_LysA"/>
</dbReference>
<dbReference type="InterPro" id="IPR022653">
    <property type="entry name" value="De-COase2_pyr-phos_BS"/>
</dbReference>
<keyword evidence="5 12" id="KW-0457">Lysine biosynthesis</keyword>
<evidence type="ECO:0000256" key="6">
    <source>
        <dbReference type="ARBA" id="ARBA00023239"/>
    </source>
</evidence>
<dbReference type="InterPro" id="IPR022643">
    <property type="entry name" value="De-COase2_C"/>
</dbReference>
<evidence type="ECO:0000256" key="2">
    <source>
        <dbReference type="ARBA" id="ARBA00022605"/>
    </source>
</evidence>
<dbReference type="AlphaFoldDB" id="A0A4Y8PH16"/>
<feature type="binding site" evidence="12">
    <location>
        <begin position="285"/>
        <end position="288"/>
    </location>
    <ligand>
        <name>pyridoxal 5'-phosphate</name>
        <dbReference type="ChEBI" id="CHEBI:597326"/>
    </ligand>
</feature>